<organism evidence="2 3">
    <name type="scientific">Psophocarpus tetragonolobus</name>
    <name type="common">Winged bean</name>
    <name type="synonym">Dolichos tetragonolobus</name>
    <dbReference type="NCBI Taxonomy" id="3891"/>
    <lineage>
        <taxon>Eukaryota</taxon>
        <taxon>Viridiplantae</taxon>
        <taxon>Streptophyta</taxon>
        <taxon>Embryophyta</taxon>
        <taxon>Tracheophyta</taxon>
        <taxon>Spermatophyta</taxon>
        <taxon>Magnoliopsida</taxon>
        <taxon>eudicotyledons</taxon>
        <taxon>Gunneridae</taxon>
        <taxon>Pentapetalae</taxon>
        <taxon>rosids</taxon>
        <taxon>fabids</taxon>
        <taxon>Fabales</taxon>
        <taxon>Fabaceae</taxon>
        <taxon>Papilionoideae</taxon>
        <taxon>50 kb inversion clade</taxon>
        <taxon>NPAAA clade</taxon>
        <taxon>indigoferoid/millettioid clade</taxon>
        <taxon>Phaseoleae</taxon>
        <taxon>Psophocarpus</taxon>
    </lineage>
</organism>
<dbReference type="EMBL" id="JAYMYS010000005">
    <property type="protein sequence ID" value="KAK7391863.1"/>
    <property type="molecule type" value="Genomic_DNA"/>
</dbReference>
<gene>
    <name evidence="2" type="ORF">VNO78_20286</name>
</gene>
<keyword evidence="1" id="KW-0472">Membrane</keyword>
<evidence type="ECO:0000313" key="2">
    <source>
        <dbReference type="EMBL" id="KAK7391863.1"/>
    </source>
</evidence>
<feature type="transmembrane region" description="Helical" evidence="1">
    <location>
        <begin position="20"/>
        <end position="40"/>
    </location>
</feature>
<evidence type="ECO:0000313" key="3">
    <source>
        <dbReference type="Proteomes" id="UP001386955"/>
    </source>
</evidence>
<protein>
    <submittedName>
        <fullName evidence="2">Uncharacterized protein</fullName>
    </submittedName>
</protein>
<sequence length="153" mass="17010">MQRRSLSLLSANSSVAIPNSQSIFLSYSVAVSYVIAFLALEPRQLARSHAMSPLLAVRLYPFCGLSGVWSTLSFAGTFKADVWRDILCFETIKTQWKGKPEVEGVKGKIKGEKEVEVLKEVLVCLNWGLMPMVDTVVCVRSSKQSLHKVKVTF</sequence>
<keyword evidence="1" id="KW-1133">Transmembrane helix</keyword>
<keyword evidence="3" id="KW-1185">Reference proteome</keyword>
<dbReference type="Proteomes" id="UP001386955">
    <property type="component" value="Unassembled WGS sequence"/>
</dbReference>
<proteinExistence type="predicted"/>
<reference evidence="2 3" key="1">
    <citation type="submission" date="2024-01" db="EMBL/GenBank/DDBJ databases">
        <title>The genomes of 5 underutilized Papilionoideae crops provide insights into root nodulation and disease resistanc.</title>
        <authorList>
            <person name="Jiang F."/>
        </authorList>
    </citation>
    <scope>NUCLEOTIDE SEQUENCE [LARGE SCALE GENOMIC DNA]</scope>
    <source>
        <strain evidence="2">DUOXIRENSHENG_FW03</strain>
        <tissue evidence="2">Leaves</tissue>
    </source>
</reference>
<evidence type="ECO:0000256" key="1">
    <source>
        <dbReference type="SAM" id="Phobius"/>
    </source>
</evidence>
<accession>A0AAN9SD39</accession>
<dbReference type="AlphaFoldDB" id="A0AAN9SD39"/>
<keyword evidence="1" id="KW-0812">Transmembrane</keyword>
<comment type="caution">
    <text evidence="2">The sequence shown here is derived from an EMBL/GenBank/DDBJ whole genome shotgun (WGS) entry which is preliminary data.</text>
</comment>
<name>A0AAN9SD39_PSOTE</name>